<comment type="cofactor">
    <cofactor evidence="3">
        <name>thiamine diphosphate</name>
        <dbReference type="ChEBI" id="CHEBI:58937"/>
    </cofactor>
</comment>
<dbReference type="InterPro" id="IPR009014">
    <property type="entry name" value="Transketo_C/PFOR_II"/>
</dbReference>
<dbReference type="Gene3D" id="3.40.50.920">
    <property type="match status" value="1"/>
</dbReference>
<keyword evidence="8" id="KW-0786">Thiamine pyrophosphate</keyword>
<evidence type="ECO:0000256" key="4">
    <source>
        <dbReference type="ARBA" id="ARBA00007131"/>
    </source>
</evidence>
<evidence type="ECO:0000256" key="7">
    <source>
        <dbReference type="ARBA" id="ARBA00022842"/>
    </source>
</evidence>
<evidence type="ECO:0000259" key="9">
    <source>
        <dbReference type="SMART" id="SM00861"/>
    </source>
</evidence>
<evidence type="ECO:0000313" key="11">
    <source>
        <dbReference type="Proteomes" id="UP001437256"/>
    </source>
</evidence>
<dbReference type="InterPro" id="IPR005475">
    <property type="entry name" value="Transketolase-like_Pyr-bd"/>
</dbReference>
<dbReference type="Proteomes" id="UP001437256">
    <property type="component" value="Unassembled WGS sequence"/>
</dbReference>
<evidence type="ECO:0000313" key="10">
    <source>
        <dbReference type="EMBL" id="KAL0065268.1"/>
    </source>
</evidence>
<dbReference type="PANTHER" id="PTHR43522:SF6">
    <property type="entry name" value="TRANSKETOLASE-LIKE PYRIMIDINE-BINDING DOMAIN-CONTAINING PROTEIN-RELATED"/>
    <property type="match status" value="1"/>
</dbReference>
<comment type="similarity">
    <text evidence="4">Belongs to the transketolase family.</text>
</comment>
<dbReference type="Pfam" id="PF22613">
    <property type="entry name" value="Transketolase_C_1"/>
    <property type="match status" value="1"/>
</dbReference>
<dbReference type="SUPFAM" id="SSF52518">
    <property type="entry name" value="Thiamin diphosphate-binding fold (THDP-binding)"/>
    <property type="match status" value="2"/>
</dbReference>
<dbReference type="InterPro" id="IPR033247">
    <property type="entry name" value="Transketolase_fam"/>
</dbReference>
<comment type="caution">
    <text evidence="10">The sequence shown here is derived from an EMBL/GenBank/DDBJ whole genome shotgun (WGS) entry which is preliminary data.</text>
</comment>
<evidence type="ECO:0000256" key="1">
    <source>
        <dbReference type="ARBA" id="ARBA00001941"/>
    </source>
</evidence>
<dbReference type="Pfam" id="PF00456">
    <property type="entry name" value="Transketolase_N"/>
    <property type="match status" value="1"/>
</dbReference>
<accession>A0ABR2ZWU5</accession>
<dbReference type="CDD" id="cd02012">
    <property type="entry name" value="TPP_TK"/>
    <property type="match status" value="1"/>
</dbReference>
<dbReference type="InterPro" id="IPR005474">
    <property type="entry name" value="Transketolase_N"/>
</dbReference>
<evidence type="ECO:0000256" key="5">
    <source>
        <dbReference type="ARBA" id="ARBA00022679"/>
    </source>
</evidence>
<dbReference type="SUPFAM" id="SSF52922">
    <property type="entry name" value="TK C-terminal domain-like"/>
    <property type="match status" value="1"/>
</dbReference>
<proteinExistence type="inferred from homology"/>
<dbReference type="CDD" id="cd07033">
    <property type="entry name" value="TPP_PYR_DXS_TK_like"/>
    <property type="match status" value="1"/>
</dbReference>
<sequence>MSNHDQLVLSTIRCLTADLVQQFKGGHPGTAMGAAPIGLSLWRDVMRYNPKDPLWFNRDRFVLSAGHACLLQYIYLHFTGYSIWTLNELKRYHSNDFKTSRAAGHPEIEHDAGIEVTTGPLGQGLANSVGLAMAGKQLHAQYCDGKEGFESLVDNTIWCFTGDGCIQEGVGQEAISVAGHLALDNLVLIYDKNKVTVDGTVDDCFTEDVPLRFKAANWNVLHVQHPSEFSNPTDHVNAITQTLFKAKSHKGQPTIVIIPTTIGFGSMRQGEPSTHGAALGEEDVRHVKKQLGFNPDEKFVVPQEVYSAFEDVPARGAKQQEEWTELLKKYGEKYPKEFDELKQRLKGELPEGWQARLPTKDGLPSAAQPTRKSSGIVVKALAPEAKDFVVGSADLKDSTFVSWPGMEEFQNPETKLGNYTGRQIRYGIREFSMAAIANGLAAYFPQYPYDPLVLKEQQFAHGQRKGAGGFVPVYSTFFMFMSYALPAIRMAALQGLRTIAIATHDSIGIGEDGPTHQPIALAQFFRALPNTRLWRPADAEEVMAAWTDALTWSNAHGTSGPSVICLSRQNAPLLEKSDRSKAIEKGAYVVWGQEAAAETKLVLVATGSEVSRAIDVAEKLASAESPLPSAVRNNVRVVSAPCLDIFNAQPLDYRLSTIPSNTALVVSLEPYRTFGWERYAHAGAGMTRFGHSGPQAGLYEYFGFGVGNLVERIGRWVKSRAQGDNLSIPGVGEWEELLDDWVPR</sequence>
<gene>
    <name evidence="10" type="ORF">AAF712_007780</name>
</gene>
<dbReference type="EMBL" id="JBBXMP010000050">
    <property type="protein sequence ID" value="KAL0065268.1"/>
    <property type="molecule type" value="Genomic_DNA"/>
</dbReference>
<reference evidence="10 11" key="1">
    <citation type="submission" date="2024-05" db="EMBL/GenBank/DDBJ databases">
        <title>A draft genome resource for the thread blight pathogen Marasmius tenuissimus strain MS-2.</title>
        <authorList>
            <person name="Yulfo-Soto G.E."/>
            <person name="Baruah I.K."/>
            <person name="Amoako-Attah I."/>
            <person name="Bukari Y."/>
            <person name="Meinhardt L.W."/>
            <person name="Bailey B.A."/>
            <person name="Cohen S.P."/>
        </authorList>
    </citation>
    <scope>NUCLEOTIDE SEQUENCE [LARGE SCALE GENOMIC DNA]</scope>
    <source>
        <strain evidence="10 11">MS-2</strain>
    </source>
</reference>
<evidence type="ECO:0000256" key="2">
    <source>
        <dbReference type="ARBA" id="ARBA00001946"/>
    </source>
</evidence>
<keyword evidence="11" id="KW-1185">Reference proteome</keyword>
<dbReference type="InterPro" id="IPR049557">
    <property type="entry name" value="Transketolase_CS"/>
</dbReference>
<dbReference type="Gene3D" id="3.40.50.970">
    <property type="match status" value="2"/>
</dbReference>
<keyword evidence="6" id="KW-0479">Metal-binding</keyword>
<name>A0ABR2ZWU5_9AGAR</name>
<dbReference type="PROSITE" id="PS00801">
    <property type="entry name" value="TRANSKETOLASE_1"/>
    <property type="match status" value="1"/>
</dbReference>
<keyword evidence="5" id="KW-0808">Transferase</keyword>
<keyword evidence="7" id="KW-0460">Magnesium</keyword>
<dbReference type="Pfam" id="PF02779">
    <property type="entry name" value="Transket_pyr"/>
    <property type="match status" value="2"/>
</dbReference>
<dbReference type="InterPro" id="IPR029061">
    <property type="entry name" value="THDP-binding"/>
</dbReference>
<dbReference type="InterPro" id="IPR055152">
    <property type="entry name" value="Transketolase-like_C_2"/>
</dbReference>
<comment type="cofactor">
    <cofactor evidence="2">
        <name>Mg(2+)</name>
        <dbReference type="ChEBI" id="CHEBI:18420"/>
    </cofactor>
</comment>
<dbReference type="SMART" id="SM00861">
    <property type="entry name" value="Transket_pyr"/>
    <property type="match status" value="1"/>
</dbReference>
<evidence type="ECO:0000256" key="6">
    <source>
        <dbReference type="ARBA" id="ARBA00022723"/>
    </source>
</evidence>
<protein>
    <recommendedName>
        <fullName evidence="9">Transketolase-like pyrimidine-binding domain-containing protein</fullName>
    </recommendedName>
</protein>
<evidence type="ECO:0000256" key="3">
    <source>
        <dbReference type="ARBA" id="ARBA00001964"/>
    </source>
</evidence>
<dbReference type="PANTHER" id="PTHR43522">
    <property type="entry name" value="TRANSKETOLASE"/>
    <property type="match status" value="1"/>
</dbReference>
<feature type="domain" description="Transketolase-like pyrimidine-binding" evidence="9">
    <location>
        <begin position="368"/>
        <end position="573"/>
    </location>
</feature>
<organism evidence="10 11">
    <name type="scientific">Marasmius tenuissimus</name>
    <dbReference type="NCBI Taxonomy" id="585030"/>
    <lineage>
        <taxon>Eukaryota</taxon>
        <taxon>Fungi</taxon>
        <taxon>Dikarya</taxon>
        <taxon>Basidiomycota</taxon>
        <taxon>Agaricomycotina</taxon>
        <taxon>Agaricomycetes</taxon>
        <taxon>Agaricomycetidae</taxon>
        <taxon>Agaricales</taxon>
        <taxon>Marasmiineae</taxon>
        <taxon>Marasmiaceae</taxon>
        <taxon>Marasmius</taxon>
    </lineage>
</organism>
<comment type="cofactor">
    <cofactor evidence="1">
        <name>Co(2+)</name>
        <dbReference type="ChEBI" id="CHEBI:48828"/>
    </cofactor>
</comment>
<evidence type="ECO:0000256" key="8">
    <source>
        <dbReference type="ARBA" id="ARBA00023052"/>
    </source>
</evidence>